<evidence type="ECO:0000313" key="2">
    <source>
        <dbReference type="Proteomes" id="UP000548632"/>
    </source>
</evidence>
<dbReference type="Gene3D" id="3.90.640.10">
    <property type="entry name" value="Actin, Chain A, domain 4"/>
    <property type="match status" value="1"/>
</dbReference>
<organism evidence="1 2">
    <name type="scientific">Thiospirillum jenense</name>
    <dbReference type="NCBI Taxonomy" id="1653858"/>
    <lineage>
        <taxon>Bacteria</taxon>
        <taxon>Pseudomonadati</taxon>
        <taxon>Pseudomonadota</taxon>
        <taxon>Gammaproteobacteria</taxon>
        <taxon>Chromatiales</taxon>
        <taxon>Chromatiaceae</taxon>
        <taxon>Thiospirillum</taxon>
    </lineage>
</organism>
<dbReference type="AlphaFoldDB" id="A0A839HGD5"/>
<dbReference type="InterPro" id="IPR043129">
    <property type="entry name" value="ATPase_NBD"/>
</dbReference>
<evidence type="ECO:0000313" key="1">
    <source>
        <dbReference type="EMBL" id="MBB1127070.1"/>
    </source>
</evidence>
<name>A0A839HGD5_9GAMM</name>
<dbReference type="RefSeq" id="WP_182584696.1">
    <property type="nucleotide sequence ID" value="NZ_JABVCQ010000034.1"/>
</dbReference>
<accession>A0A839HGD5</accession>
<sequence>MHTILTTLAALSDHQLERTFIAQLHALARRHQFKIETLAMTTDFPAYLQDAYRTEQFNQIKAAFAQYDFWWVGVANQEKVMLYDSKQRLLWDAKPDARTGLYENDGKQKAAQLKLGTLDKWRLPSRDELVVFAANTKNPLRSGAAIRLLNVNYWLCAGGIIDLDRGTSASVISGCSGYLIACNPPFLNSTAESFINAALQNNWFFQPCGVNNAPDLLAPLRGTPDLKTLYSPIDWLAARLPKLEAAQFNDPNKGMWEFWNWDANDLHAAGVRARNPAIDVKDWNVTIDFGTSSTVVAYDDNGQHKLLRIGVQDFWAKEHPSDYENPTVLELLDIAALLTAWRIDAYRPGVLWDQVRCSHEALHRLRHNETDKAVVASVLTKLKQWALRETKAAPVRITSQISGLEHELAPLTLRMPVKGQPLTVSASDPFDPVELYAWFLGLTINWRGRGLFLRYYMTFPVAYPTDIKQKILASFRRGLQRSLPATLVTQPIFAEFSVEELASEPAAYAAAALPLLGVHPTTDGEAYAVFDFGGGTADFDFGRYRLPDASEEDAGWEAVFEHFGVAGDQFLGGENLLENLAYRTFRHNLDLCRQHQIAFTRPLDADDFPGSEMFLEHTQAAQTNTLILIAKLRPLWEQGQLPNSSGVERVALLNRDGGKVEGCELTLPSAALTEYLENRIAQGVDNFLAAMRKAFANNPPQQIHILLAGNASRSQIVARLFGLTAAAPNHDNTNAGAALSVDDVYVWSGEQWGYVNEKSPTADQSTHADSLTTRVQTTLATLFGAHVPQLTVHSPLPVDAGAVFRPTAKTGVALGLLNLCPGGVIKVINHAASDSHGEAPFAYYVGRERHGKFQVGLHQGCGYGEWHELGTPRNRVFNVYYTQLPRAHTGELTIGEPGLFKKRLDFIGDLDGHKVFARAIAPDTIEIATAISTGALAGAAGDNRRELSLK</sequence>
<dbReference type="Gene3D" id="3.30.420.40">
    <property type="match status" value="2"/>
</dbReference>
<comment type="caution">
    <text evidence="1">The sequence shown here is derived from an EMBL/GenBank/DDBJ whole genome shotgun (WGS) entry which is preliminary data.</text>
</comment>
<dbReference type="EMBL" id="JABVCQ010000034">
    <property type="protein sequence ID" value="MBB1127070.1"/>
    <property type="molecule type" value="Genomic_DNA"/>
</dbReference>
<gene>
    <name evidence="1" type="ORF">HUK38_12660</name>
</gene>
<keyword evidence="2" id="KW-1185">Reference proteome</keyword>
<reference evidence="1 2" key="1">
    <citation type="journal article" date="2020" name="Arch. Microbiol.">
        <title>The genome sequence of the giant phototrophic gammaproteobacterium Thiospirillum jenense gives insight into its physiological properties and phylogenetic relationships.</title>
        <authorList>
            <person name="Imhoff J.F."/>
            <person name="Meyer T.E."/>
            <person name="Kyndt J.A."/>
        </authorList>
    </citation>
    <scope>NUCLEOTIDE SEQUENCE [LARGE SCALE GENOMIC DNA]</scope>
    <source>
        <strain evidence="1 2">DSM 216</strain>
    </source>
</reference>
<proteinExistence type="predicted"/>
<protein>
    <submittedName>
        <fullName evidence="1">Uncharacterized protein</fullName>
    </submittedName>
</protein>
<dbReference type="Proteomes" id="UP000548632">
    <property type="component" value="Unassembled WGS sequence"/>
</dbReference>
<dbReference type="SUPFAM" id="SSF53067">
    <property type="entry name" value="Actin-like ATPase domain"/>
    <property type="match status" value="1"/>
</dbReference>